<name>A0A9X9LND8_GULGU</name>
<feature type="non-terminal residue" evidence="2">
    <location>
        <position position="30"/>
    </location>
</feature>
<sequence>AASQEGKQRHKEGSSMHGSPRILHLTQLFL</sequence>
<accession>A0A9X9LND8</accession>
<feature type="region of interest" description="Disordered" evidence="1">
    <location>
        <begin position="1"/>
        <end position="30"/>
    </location>
</feature>
<evidence type="ECO:0000313" key="2">
    <source>
        <dbReference type="EMBL" id="VCW77604.1"/>
    </source>
</evidence>
<dbReference type="Proteomes" id="UP000269945">
    <property type="component" value="Unassembled WGS sequence"/>
</dbReference>
<keyword evidence="3" id="KW-1185">Reference proteome</keyword>
<organism evidence="2 3">
    <name type="scientific">Gulo gulo</name>
    <name type="common">Wolverine</name>
    <name type="synonym">Gluton</name>
    <dbReference type="NCBI Taxonomy" id="48420"/>
    <lineage>
        <taxon>Eukaryota</taxon>
        <taxon>Metazoa</taxon>
        <taxon>Chordata</taxon>
        <taxon>Craniata</taxon>
        <taxon>Vertebrata</taxon>
        <taxon>Euteleostomi</taxon>
        <taxon>Mammalia</taxon>
        <taxon>Eutheria</taxon>
        <taxon>Laurasiatheria</taxon>
        <taxon>Carnivora</taxon>
        <taxon>Caniformia</taxon>
        <taxon>Musteloidea</taxon>
        <taxon>Mustelidae</taxon>
        <taxon>Guloninae</taxon>
        <taxon>Gulo</taxon>
    </lineage>
</organism>
<comment type="caution">
    <text evidence="2">The sequence shown here is derived from an EMBL/GenBank/DDBJ whole genome shotgun (WGS) entry which is preliminary data.</text>
</comment>
<proteinExistence type="predicted"/>
<dbReference type="EMBL" id="CYRY02009054">
    <property type="protein sequence ID" value="VCW77604.1"/>
    <property type="molecule type" value="Genomic_DNA"/>
</dbReference>
<gene>
    <name evidence="2" type="ORF">BN2614_LOCUS2</name>
</gene>
<protein>
    <submittedName>
        <fullName evidence="2">Uncharacterized protein</fullName>
    </submittedName>
</protein>
<evidence type="ECO:0000256" key="1">
    <source>
        <dbReference type="SAM" id="MobiDB-lite"/>
    </source>
</evidence>
<reference evidence="2 3" key="1">
    <citation type="submission" date="2018-10" db="EMBL/GenBank/DDBJ databases">
        <authorList>
            <person name="Ekblom R."/>
            <person name="Jareborg N."/>
        </authorList>
    </citation>
    <scope>NUCLEOTIDE SEQUENCE [LARGE SCALE GENOMIC DNA]</scope>
    <source>
        <tissue evidence="2">Muscle</tissue>
    </source>
</reference>
<dbReference type="AlphaFoldDB" id="A0A9X9LND8"/>
<feature type="non-terminal residue" evidence="2">
    <location>
        <position position="1"/>
    </location>
</feature>
<evidence type="ECO:0000313" key="3">
    <source>
        <dbReference type="Proteomes" id="UP000269945"/>
    </source>
</evidence>